<dbReference type="GO" id="GO:0009507">
    <property type="term" value="C:chloroplast"/>
    <property type="evidence" value="ECO:0007669"/>
    <property type="project" value="UniProtKB-SubCell"/>
</dbReference>
<evidence type="ECO:0000256" key="2">
    <source>
        <dbReference type="ARBA" id="ARBA00007874"/>
    </source>
</evidence>
<organism evidence="12 13">
    <name type="scientific">Actinidia chinensis var. chinensis</name>
    <name type="common">Chinese soft-hair kiwi</name>
    <dbReference type="NCBI Taxonomy" id="1590841"/>
    <lineage>
        <taxon>Eukaryota</taxon>
        <taxon>Viridiplantae</taxon>
        <taxon>Streptophyta</taxon>
        <taxon>Embryophyta</taxon>
        <taxon>Tracheophyta</taxon>
        <taxon>Spermatophyta</taxon>
        <taxon>Magnoliopsida</taxon>
        <taxon>eudicotyledons</taxon>
        <taxon>Gunneridae</taxon>
        <taxon>Pentapetalae</taxon>
        <taxon>asterids</taxon>
        <taxon>Ericales</taxon>
        <taxon>Actinidiaceae</taxon>
        <taxon>Actinidia</taxon>
    </lineage>
</organism>
<keyword evidence="8" id="KW-0411">Iron-sulfur</keyword>
<proteinExistence type="inferred from homology"/>
<dbReference type="STRING" id="1590841.A0A2R6PID7"/>
<feature type="region of interest" description="Disordered" evidence="10">
    <location>
        <begin position="1"/>
        <end position="88"/>
    </location>
</feature>
<evidence type="ECO:0000256" key="10">
    <source>
        <dbReference type="SAM" id="MobiDB-lite"/>
    </source>
</evidence>
<accession>A0A2R6PID7</accession>
<gene>
    <name evidence="12" type="ORF">CEY00_Acc28997</name>
</gene>
<evidence type="ECO:0000313" key="12">
    <source>
        <dbReference type="EMBL" id="PSR91642.1"/>
    </source>
</evidence>
<feature type="region of interest" description="Disordered" evidence="10">
    <location>
        <begin position="162"/>
        <end position="210"/>
    </location>
</feature>
<dbReference type="GO" id="GO:0046872">
    <property type="term" value="F:metal ion binding"/>
    <property type="evidence" value="ECO:0007669"/>
    <property type="project" value="UniProtKB-KW"/>
</dbReference>
<dbReference type="SUPFAM" id="SSF54292">
    <property type="entry name" value="2Fe-2S ferredoxin-like"/>
    <property type="match status" value="1"/>
</dbReference>
<comment type="subcellular location">
    <subcellularLocation>
        <location evidence="1">Plastid</location>
        <location evidence="1">Chloroplast</location>
    </subcellularLocation>
</comment>
<evidence type="ECO:0000256" key="7">
    <source>
        <dbReference type="ARBA" id="ARBA00023004"/>
    </source>
</evidence>
<keyword evidence="6" id="KW-0249">Electron transport</keyword>
<keyword evidence="3" id="KW-0813">Transport</keyword>
<sequence>MAMGRGGAGKQIVIPPPDRLTDATERENPPINLQAPCSLSTPLHQRSPSPNPNCHLSNSLNRRRRTPTSALQTPAEVAGRTGGDPPSVPTHKVTVHDRQRGLVHEFFVSEDQYILHTAESQDIPLPFAFRHEQIVIPPPDRLTDATERENPPINLQAPCSLSTPLHQRSPSPNPNCHLSNSLNRRRRTTTSALQTPTEVAGRTGGDPPSVPTHKVTVHDRQRGLVHEFFVSEDQYILHTAESQDIPLPFAFRHGGCNICAVRTKSGILDSLKR</sequence>
<comment type="caution">
    <text evidence="12">The sequence shown here is derived from an EMBL/GenBank/DDBJ whole genome shotgun (WGS) entry which is preliminary data.</text>
</comment>
<keyword evidence="13" id="KW-1185">Reference proteome</keyword>
<keyword evidence="7" id="KW-0408">Iron</keyword>
<dbReference type="AlphaFoldDB" id="A0A2R6PID7"/>
<evidence type="ECO:0000259" key="11">
    <source>
        <dbReference type="Pfam" id="PF00111"/>
    </source>
</evidence>
<dbReference type="InterPro" id="IPR012675">
    <property type="entry name" value="Beta-grasp_dom_sf"/>
</dbReference>
<dbReference type="PANTHER" id="PTHR43112">
    <property type="entry name" value="FERREDOXIN"/>
    <property type="match status" value="1"/>
</dbReference>
<feature type="compositionally biased region" description="Basic and acidic residues" evidence="10">
    <location>
        <begin position="19"/>
        <end position="28"/>
    </location>
</feature>
<dbReference type="InterPro" id="IPR001041">
    <property type="entry name" value="2Fe-2S_ferredoxin-type"/>
</dbReference>
<feature type="compositionally biased region" description="Polar residues" evidence="10">
    <location>
        <begin position="35"/>
        <end position="60"/>
    </location>
</feature>
<dbReference type="Gramene" id="PSR91642">
    <property type="protein sequence ID" value="PSR91642"/>
    <property type="gene ID" value="CEY00_Acc28997"/>
</dbReference>
<dbReference type="InterPro" id="IPR036010">
    <property type="entry name" value="2Fe-2S_ferredoxin-like_sf"/>
</dbReference>
<feature type="domain" description="2Fe-2S ferredoxin-type" evidence="11">
    <location>
        <begin position="226"/>
        <end position="267"/>
    </location>
</feature>
<comment type="similarity">
    <text evidence="2">Belongs to the 2Fe2S plant-type ferredoxin family.</text>
</comment>
<evidence type="ECO:0000256" key="5">
    <source>
        <dbReference type="ARBA" id="ARBA00022723"/>
    </source>
</evidence>
<name>A0A2R6PID7_ACTCC</name>
<dbReference type="OrthoDB" id="1885901at2759"/>
<evidence type="ECO:0000256" key="9">
    <source>
        <dbReference type="ARBA" id="ARBA00034078"/>
    </source>
</evidence>
<comment type="cofactor">
    <cofactor evidence="9">
        <name>[2Fe-2S] cluster</name>
        <dbReference type="ChEBI" id="CHEBI:190135"/>
    </cofactor>
</comment>
<evidence type="ECO:0000313" key="13">
    <source>
        <dbReference type="Proteomes" id="UP000241394"/>
    </source>
</evidence>
<feature type="compositionally biased region" description="Polar residues" evidence="10">
    <location>
        <begin position="162"/>
        <end position="177"/>
    </location>
</feature>
<reference evidence="12 13" key="1">
    <citation type="submission" date="2017-07" db="EMBL/GenBank/DDBJ databases">
        <title>An improved, manually edited Actinidia chinensis var. chinensis (kiwifruit) genome highlights the challenges associated with draft genomes and gene prediction in plants.</title>
        <authorList>
            <person name="Pilkington S."/>
            <person name="Crowhurst R."/>
            <person name="Hilario E."/>
            <person name="Nardozza S."/>
            <person name="Fraser L."/>
            <person name="Peng Y."/>
            <person name="Gunaseelan K."/>
            <person name="Simpson R."/>
            <person name="Tahir J."/>
            <person name="Deroles S."/>
            <person name="Templeton K."/>
            <person name="Luo Z."/>
            <person name="Davy M."/>
            <person name="Cheng C."/>
            <person name="Mcneilage M."/>
            <person name="Scaglione D."/>
            <person name="Liu Y."/>
            <person name="Zhang Q."/>
            <person name="Datson P."/>
            <person name="De Silva N."/>
            <person name="Gardiner S."/>
            <person name="Bassett H."/>
            <person name="Chagne D."/>
            <person name="Mccallum J."/>
            <person name="Dzierzon H."/>
            <person name="Deng C."/>
            <person name="Wang Y.-Y."/>
            <person name="Barron N."/>
            <person name="Manako K."/>
            <person name="Bowen J."/>
            <person name="Foster T."/>
            <person name="Erridge Z."/>
            <person name="Tiffin H."/>
            <person name="Waite C."/>
            <person name="Davies K."/>
            <person name="Grierson E."/>
            <person name="Laing W."/>
            <person name="Kirk R."/>
            <person name="Chen X."/>
            <person name="Wood M."/>
            <person name="Montefiori M."/>
            <person name="Brummell D."/>
            <person name="Schwinn K."/>
            <person name="Catanach A."/>
            <person name="Fullerton C."/>
            <person name="Li D."/>
            <person name="Meiyalaghan S."/>
            <person name="Nieuwenhuizen N."/>
            <person name="Read N."/>
            <person name="Prakash R."/>
            <person name="Hunter D."/>
            <person name="Zhang H."/>
            <person name="Mckenzie M."/>
            <person name="Knabel M."/>
            <person name="Harris A."/>
            <person name="Allan A."/>
            <person name="Chen A."/>
            <person name="Janssen B."/>
            <person name="Plunkett B."/>
            <person name="Dwamena C."/>
            <person name="Voogd C."/>
            <person name="Leif D."/>
            <person name="Lafferty D."/>
            <person name="Souleyre E."/>
            <person name="Varkonyi-Gasic E."/>
            <person name="Gambi F."/>
            <person name="Hanley J."/>
            <person name="Yao J.-L."/>
            <person name="Cheung J."/>
            <person name="David K."/>
            <person name="Warren B."/>
            <person name="Marsh K."/>
            <person name="Snowden K."/>
            <person name="Lin-Wang K."/>
            <person name="Brian L."/>
            <person name="Martinez-Sanchez M."/>
            <person name="Wang M."/>
            <person name="Ileperuma N."/>
            <person name="Macnee N."/>
            <person name="Campin R."/>
            <person name="Mcatee P."/>
            <person name="Drummond R."/>
            <person name="Espley R."/>
            <person name="Ireland H."/>
            <person name="Wu R."/>
            <person name="Atkinson R."/>
            <person name="Karunairetnam S."/>
            <person name="Bulley S."/>
            <person name="Chunkath S."/>
            <person name="Hanley Z."/>
            <person name="Storey R."/>
            <person name="Thrimawithana A."/>
            <person name="Thomson S."/>
            <person name="David C."/>
            <person name="Testolin R."/>
        </authorList>
    </citation>
    <scope>NUCLEOTIDE SEQUENCE [LARGE SCALE GENOMIC DNA]</scope>
    <source>
        <strain evidence="13">cv. Red5</strain>
        <tissue evidence="12">Young leaf</tissue>
    </source>
</reference>
<evidence type="ECO:0000256" key="1">
    <source>
        <dbReference type="ARBA" id="ARBA00004229"/>
    </source>
</evidence>
<dbReference type="Proteomes" id="UP000241394">
    <property type="component" value="Chromosome LG25"/>
</dbReference>
<dbReference type="PANTHER" id="PTHR43112:SF10">
    <property type="entry name" value="FERREDOXIN C 2, CHLOROPLASTIC"/>
    <property type="match status" value="1"/>
</dbReference>
<dbReference type="InParanoid" id="A0A2R6PID7"/>
<protein>
    <submittedName>
        <fullName evidence="12">Ferredoxin-1 like</fullName>
    </submittedName>
</protein>
<dbReference type="Pfam" id="PF00111">
    <property type="entry name" value="Fer2"/>
    <property type="match status" value="1"/>
</dbReference>
<dbReference type="Gene3D" id="3.10.20.30">
    <property type="match status" value="1"/>
</dbReference>
<dbReference type="GO" id="GO:0051537">
    <property type="term" value="F:2 iron, 2 sulfur cluster binding"/>
    <property type="evidence" value="ECO:0007669"/>
    <property type="project" value="UniProtKB-KW"/>
</dbReference>
<reference evidence="13" key="2">
    <citation type="journal article" date="2018" name="BMC Genomics">
        <title>A manually annotated Actinidia chinensis var. chinensis (kiwifruit) genome highlights the challenges associated with draft genomes and gene prediction in plants.</title>
        <authorList>
            <person name="Pilkington S.M."/>
            <person name="Crowhurst R."/>
            <person name="Hilario E."/>
            <person name="Nardozza S."/>
            <person name="Fraser L."/>
            <person name="Peng Y."/>
            <person name="Gunaseelan K."/>
            <person name="Simpson R."/>
            <person name="Tahir J."/>
            <person name="Deroles S.C."/>
            <person name="Templeton K."/>
            <person name="Luo Z."/>
            <person name="Davy M."/>
            <person name="Cheng C."/>
            <person name="McNeilage M."/>
            <person name="Scaglione D."/>
            <person name="Liu Y."/>
            <person name="Zhang Q."/>
            <person name="Datson P."/>
            <person name="De Silva N."/>
            <person name="Gardiner S.E."/>
            <person name="Bassett H."/>
            <person name="Chagne D."/>
            <person name="McCallum J."/>
            <person name="Dzierzon H."/>
            <person name="Deng C."/>
            <person name="Wang Y.Y."/>
            <person name="Barron L."/>
            <person name="Manako K."/>
            <person name="Bowen J."/>
            <person name="Foster T.M."/>
            <person name="Erridge Z.A."/>
            <person name="Tiffin H."/>
            <person name="Waite C.N."/>
            <person name="Davies K.M."/>
            <person name="Grierson E.P."/>
            <person name="Laing W.A."/>
            <person name="Kirk R."/>
            <person name="Chen X."/>
            <person name="Wood M."/>
            <person name="Montefiori M."/>
            <person name="Brummell D.A."/>
            <person name="Schwinn K.E."/>
            <person name="Catanach A."/>
            <person name="Fullerton C."/>
            <person name="Li D."/>
            <person name="Meiyalaghan S."/>
            <person name="Nieuwenhuizen N."/>
            <person name="Read N."/>
            <person name="Prakash R."/>
            <person name="Hunter D."/>
            <person name="Zhang H."/>
            <person name="McKenzie M."/>
            <person name="Knabel M."/>
            <person name="Harris A."/>
            <person name="Allan A.C."/>
            <person name="Gleave A."/>
            <person name="Chen A."/>
            <person name="Janssen B.J."/>
            <person name="Plunkett B."/>
            <person name="Ampomah-Dwamena C."/>
            <person name="Voogd C."/>
            <person name="Leif D."/>
            <person name="Lafferty D."/>
            <person name="Souleyre E.J.F."/>
            <person name="Varkonyi-Gasic E."/>
            <person name="Gambi F."/>
            <person name="Hanley J."/>
            <person name="Yao J.L."/>
            <person name="Cheung J."/>
            <person name="David K.M."/>
            <person name="Warren B."/>
            <person name="Marsh K."/>
            <person name="Snowden K.C."/>
            <person name="Lin-Wang K."/>
            <person name="Brian L."/>
            <person name="Martinez-Sanchez M."/>
            <person name="Wang M."/>
            <person name="Ileperuma N."/>
            <person name="Macnee N."/>
            <person name="Campin R."/>
            <person name="McAtee P."/>
            <person name="Drummond R.S.M."/>
            <person name="Espley R.V."/>
            <person name="Ireland H.S."/>
            <person name="Wu R."/>
            <person name="Atkinson R.G."/>
            <person name="Karunairetnam S."/>
            <person name="Bulley S."/>
            <person name="Chunkath S."/>
            <person name="Hanley Z."/>
            <person name="Storey R."/>
            <person name="Thrimawithana A.H."/>
            <person name="Thomson S."/>
            <person name="David C."/>
            <person name="Testolin R."/>
            <person name="Huang H."/>
            <person name="Hellens R.P."/>
            <person name="Schaffer R.J."/>
        </authorList>
    </citation>
    <scope>NUCLEOTIDE SEQUENCE [LARGE SCALE GENOMIC DNA]</scope>
    <source>
        <strain evidence="13">cv. Red5</strain>
    </source>
</reference>
<keyword evidence="5" id="KW-0479">Metal-binding</keyword>
<evidence type="ECO:0000256" key="8">
    <source>
        <dbReference type="ARBA" id="ARBA00023014"/>
    </source>
</evidence>
<evidence type="ECO:0000256" key="4">
    <source>
        <dbReference type="ARBA" id="ARBA00022714"/>
    </source>
</evidence>
<keyword evidence="4" id="KW-0001">2Fe-2S</keyword>
<evidence type="ECO:0000256" key="6">
    <source>
        <dbReference type="ARBA" id="ARBA00022982"/>
    </source>
</evidence>
<dbReference type="CDD" id="cd00207">
    <property type="entry name" value="fer2"/>
    <property type="match status" value="1"/>
</dbReference>
<evidence type="ECO:0000256" key="3">
    <source>
        <dbReference type="ARBA" id="ARBA00022448"/>
    </source>
</evidence>
<dbReference type="EMBL" id="NKQK01000025">
    <property type="protein sequence ID" value="PSR91642.1"/>
    <property type="molecule type" value="Genomic_DNA"/>
</dbReference>